<dbReference type="InterPro" id="IPR037923">
    <property type="entry name" value="HTH-like"/>
</dbReference>
<dbReference type="EMBL" id="AP027272">
    <property type="protein sequence ID" value="BDX05925.1"/>
    <property type="molecule type" value="Genomic_DNA"/>
</dbReference>
<keyword evidence="6" id="KW-1185">Reference proteome</keyword>
<dbReference type="SUPFAM" id="SSF51215">
    <property type="entry name" value="Regulatory protein AraC"/>
    <property type="match status" value="1"/>
</dbReference>
<evidence type="ECO:0000256" key="3">
    <source>
        <dbReference type="ARBA" id="ARBA00023163"/>
    </source>
</evidence>
<proteinExistence type="predicted"/>
<dbReference type="PRINTS" id="PR00032">
    <property type="entry name" value="HTHARAC"/>
</dbReference>
<dbReference type="RefSeq" id="WP_338291934.1">
    <property type="nucleotide sequence ID" value="NZ_AP027272.1"/>
</dbReference>
<dbReference type="SUPFAM" id="SSF46689">
    <property type="entry name" value="Homeodomain-like"/>
    <property type="match status" value="2"/>
</dbReference>
<dbReference type="Pfam" id="PF12833">
    <property type="entry name" value="HTH_18"/>
    <property type="match status" value="1"/>
</dbReference>
<dbReference type="AlphaFoldDB" id="A0AA48I4S9"/>
<dbReference type="GO" id="GO:0043565">
    <property type="term" value="F:sequence-specific DNA binding"/>
    <property type="evidence" value="ECO:0007669"/>
    <property type="project" value="InterPro"/>
</dbReference>
<dbReference type="GO" id="GO:0003700">
    <property type="term" value="F:DNA-binding transcription factor activity"/>
    <property type="evidence" value="ECO:0007669"/>
    <property type="project" value="InterPro"/>
</dbReference>
<dbReference type="Pfam" id="PF12852">
    <property type="entry name" value="Cupin_6"/>
    <property type="match status" value="1"/>
</dbReference>
<dbReference type="InterPro" id="IPR050204">
    <property type="entry name" value="AraC_XylS_family_regulators"/>
</dbReference>
<evidence type="ECO:0000313" key="6">
    <source>
        <dbReference type="Proteomes" id="UP001333710"/>
    </source>
</evidence>
<dbReference type="PANTHER" id="PTHR46796">
    <property type="entry name" value="HTH-TYPE TRANSCRIPTIONAL ACTIVATOR RHAS-RELATED"/>
    <property type="match status" value="1"/>
</dbReference>
<reference evidence="5" key="1">
    <citation type="submission" date="2023-01" db="EMBL/GenBank/DDBJ databases">
        <title>Complete genome sequence of Planctobacterium marinum strain Dej080120_11.</title>
        <authorList>
            <person name="Ueki S."/>
            <person name="Maruyama F."/>
        </authorList>
    </citation>
    <scope>NUCLEOTIDE SEQUENCE</scope>
    <source>
        <strain evidence="5">Dej080120_11</strain>
    </source>
</reference>
<dbReference type="InterPro" id="IPR018060">
    <property type="entry name" value="HTH_AraC"/>
</dbReference>
<protein>
    <submittedName>
        <fullName evidence="5">Cupin</fullName>
    </submittedName>
</protein>
<dbReference type="PANTHER" id="PTHR46796:SF7">
    <property type="entry name" value="ARAC FAMILY TRANSCRIPTIONAL REGULATOR"/>
    <property type="match status" value="1"/>
</dbReference>
<evidence type="ECO:0000259" key="4">
    <source>
        <dbReference type="PROSITE" id="PS01124"/>
    </source>
</evidence>
<dbReference type="InterPro" id="IPR009057">
    <property type="entry name" value="Homeodomain-like_sf"/>
</dbReference>
<gene>
    <name evidence="5" type="ORF">MACH26_14460</name>
</gene>
<keyword evidence="3" id="KW-0804">Transcription</keyword>
<evidence type="ECO:0000256" key="1">
    <source>
        <dbReference type="ARBA" id="ARBA00023015"/>
    </source>
</evidence>
<organism evidence="5 6">
    <name type="scientific">Planctobacterium marinum</name>
    <dbReference type="NCBI Taxonomy" id="1631968"/>
    <lineage>
        <taxon>Bacteria</taxon>
        <taxon>Pseudomonadati</taxon>
        <taxon>Pseudomonadota</taxon>
        <taxon>Gammaproteobacteria</taxon>
        <taxon>Alteromonadales</taxon>
        <taxon>Alteromonadaceae</taxon>
        <taxon>Planctobacterium</taxon>
    </lineage>
</organism>
<dbReference type="Proteomes" id="UP001333710">
    <property type="component" value="Chromosome"/>
</dbReference>
<dbReference type="SMART" id="SM00342">
    <property type="entry name" value="HTH_ARAC"/>
    <property type="match status" value="1"/>
</dbReference>
<feature type="domain" description="HTH araC/xylS-type" evidence="4">
    <location>
        <begin position="221"/>
        <end position="319"/>
    </location>
</feature>
<dbReference type="KEGG" id="pmaw:MACH26_14460"/>
<dbReference type="Gene3D" id="1.10.10.60">
    <property type="entry name" value="Homeodomain-like"/>
    <property type="match status" value="2"/>
</dbReference>
<keyword evidence="1" id="KW-0805">Transcription regulation</keyword>
<accession>A0AA48I4S9</accession>
<name>A0AA48I4S9_9ALTE</name>
<evidence type="ECO:0000256" key="2">
    <source>
        <dbReference type="ARBA" id="ARBA00023125"/>
    </source>
</evidence>
<sequence length="325" mass="35920">MTFDYANRLKTSIKDEPIGKLLDSLRMESAFFTQSTLSAPWALSMPPIHNCMMFHIAVHGQAHFDIGEQQLQLNPGDFVLFPKGEGHNLSDGLCQSFTPLSELPIKSITERYETLTFGGEGEKTAMICGVLLFQHPLAIKLLGILPSYIVIRRGSDIAALNIIENVTALLETEASNVAMGAEAVIARLADILVIAALRQHLQTLGDDKTGWLGALEDERIGAALKLLHDTPDKHWSLEELAQQVGMSRTSFAQKFKKLVGNTPMDYLTEWRMSLAYSKLQLSKDSMLAIALDIGYQSEAAFSRAFKKVIGRTPKEIRNAYQAPVS</sequence>
<dbReference type="InterPro" id="IPR020449">
    <property type="entry name" value="Tscrpt_reg_AraC-type_HTH"/>
</dbReference>
<dbReference type="PROSITE" id="PS01124">
    <property type="entry name" value="HTH_ARAC_FAMILY_2"/>
    <property type="match status" value="1"/>
</dbReference>
<keyword evidence="2" id="KW-0238">DNA-binding</keyword>
<dbReference type="InterPro" id="IPR032783">
    <property type="entry name" value="AraC_lig"/>
</dbReference>
<evidence type="ECO:0000313" key="5">
    <source>
        <dbReference type="EMBL" id="BDX05925.1"/>
    </source>
</evidence>